<dbReference type="STRING" id="1146883.BLASA_1271"/>
<reference evidence="2" key="2">
    <citation type="submission" date="2012-02" db="EMBL/GenBank/DDBJ databases">
        <title>Complete genome sequence of Blastococcus saxobsidens strain DD2.</title>
        <authorList>
            <person name="Genoscope."/>
        </authorList>
    </citation>
    <scope>NUCLEOTIDE SEQUENCE [LARGE SCALE GENOMIC DNA]</scope>
    <source>
        <strain evidence="2">DD2</strain>
    </source>
</reference>
<accession>H6RIL6</accession>
<name>H6RIL6_BLASD</name>
<dbReference type="RefSeq" id="WP_014375107.1">
    <property type="nucleotide sequence ID" value="NC_016943.1"/>
</dbReference>
<evidence type="ECO:0000313" key="2">
    <source>
        <dbReference type="Proteomes" id="UP000007517"/>
    </source>
</evidence>
<dbReference type="Proteomes" id="UP000007517">
    <property type="component" value="Chromosome"/>
</dbReference>
<dbReference type="HOGENOM" id="CLU_2599023_0_0_11"/>
<reference evidence="1 2" key="1">
    <citation type="journal article" date="2012" name="J. Bacteriol.">
        <title>Genome Sequence of Blastococcus saxobsidens DD2, a Stone-Inhabiting Bacterium.</title>
        <authorList>
            <person name="Chouaia B."/>
            <person name="Crotti E."/>
            <person name="Brusetti L."/>
            <person name="Daffonchio D."/>
            <person name="Essoussi I."/>
            <person name="Nouioui I."/>
            <person name="Sbissi I."/>
            <person name="Ghodhbane-Gtari F."/>
            <person name="Gtari M."/>
            <person name="Vacherie B."/>
            <person name="Barbe V."/>
            <person name="Medigue C."/>
            <person name="Gury J."/>
            <person name="Pujic P."/>
            <person name="Normand P."/>
        </authorList>
    </citation>
    <scope>NUCLEOTIDE SEQUENCE [LARGE SCALE GENOMIC DNA]</scope>
    <source>
        <strain evidence="1 2">DD2</strain>
    </source>
</reference>
<keyword evidence="2" id="KW-1185">Reference proteome</keyword>
<dbReference type="Gene3D" id="3.40.50.720">
    <property type="entry name" value="NAD(P)-binding Rossmann-like Domain"/>
    <property type="match status" value="1"/>
</dbReference>
<gene>
    <name evidence="1" type="ordered locus">BLASA_1271</name>
</gene>
<protein>
    <submittedName>
        <fullName evidence="1">Putative Sodium/hydrogen exchanger</fullName>
    </submittedName>
</protein>
<dbReference type="AlphaFoldDB" id="H6RIL6"/>
<dbReference type="EMBL" id="FO117623">
    <property type="protein sequence ID" value="CCG02210.1"/>
    <property type="molecule type" value="Genomic_DNA"/>
</dbReference>
<evidence type="ECO:0000313" key="1">
    <source>
        <dbReference type="EMBL" id="CCG02210.1"/>
    </source>
</evidence>
<organism evidence="1 2">
    <name type="scientific">Blastococcus saxobsidens (strain DD2)</name>
    <dbReference type="NCBI Taxonomy" id="1146883"/>
    <lineage>
        <taxon>Bacteria</taxon>
        <taxon>Bacillati</taxon>
        <taxon>Actinomycetota</taxon>
        <taxon>Actinomycetes</taxon>
        <taxon>Geodermatophilales</taxon>
        <taxon>Geodermatophilaceae</taxon>
        <taxon>Blastococcus</taxon>
    </lineage>
</organism>
<proteinExistence type="predicted"/>
<sequence length="79" mass="8298">MVSTVPDRSVNLALLHGLDQADFTGKVALTAHNDHDAEQLEAAGVDVVLRPFHAAADSGAALLLDEVETRGHRNGTALD</sequence>
<dbReference type="OrthoDB" id="9793589at2"/>
<dbReference type="KEGG" id="bsd:BLASA_1271"/>